<reference evidence="2" key="1">
    <citation type="journal article" date="2014" name="Proc. Natl. Acad. Sci. U.S.A.">
        <title>Extensive sampling of basidiomycete genomes demonstrates inadequacy of the white-rot/brown-rot paradigm for wood decay fungi.</title>
        <authorList>
            <person name="Riley R."/>
            <person name="Salamov A.A."/>
            <person name="Brown D.W."/>
            <person name="Nagy L.G."/>
            <person name="Floudas D."/>
            <person name="Held B.W."/>
            <person name="Levasseur A."/>
            <person name="Lombard V."/>
            <person name="Morin E."/>
            <person name="Otillar R."/>
            <person name="Lindquist E.A."/>
            <person name="Sun H."/>
            <person name="LaButti K.M."/>
            <person name="Schmutz J."/>
            <person name="Jabbour D."/>
            <person name="Luo H."/>
            <person name="Baker S.E."/>
            <person name="Pisabarro A.G."/>
            <person name="Walton J.D."/>
            <person name="Blanchette R.A."/>
            <person name="Henrissat B."/>
            <person name="Martin F."/>
            <person name="Cullen D."/>
            <person name="Hibbett D.S."/>
            <person name="Grigoriev I.V."/>
        </authorList>
    </citation>
    <scope>NUCLEOTIDE SEQUENCE [LARGE SCALE GENOMIC DNA]</scope>
    <source>
        <strain evidence="2">MUCL 33604</strain>
    </source>
</reference>
<evidence type="ECO:0000313" key="1">
    <source>
        <dbReference type="EMBL" id="KDQ64248.1"/>
    </source>
</evidence>
<dbReference type="AlphaFoldDB" id="A0A067QB09"/>
<dbReference type="EMBL" id="KL197709">
    <property type="protein sequence ID" value="KDQ64248.1"/>
    <property type="molecule type" value="Genomic_DNA"/>
</dbReference>
<protein>
    <submittedName>
        <fullName evidence="1">Uncharacterized protein</fullName>
    </submittedName>
</protein>
<keyword evidence="2" id="KW-1185">Reference proteome</keyword>
<accession>A0A067QB09</accession>
<organism evidence="1 2">
    <name type="scientific">Jaapia argillacea MUCL 33604</name>
    <dbReference type="NCBI Taxonomy" id="933084"/>
    <lineage>
        <taxon>Eukaryota</taxon>
        <taxon>Fungi</taxon>
        <taxon>Dikarya</taxon>
        <taxon>Basidiomycota</taxon>
        <taxon>Agaricomycotina</taxon>
        <taxon>Agaricomycetes</taxon>
        <taxon>Agaricomycetidae</taxon>
        <taxon>Jaapiales</taxon>
        <taxon>Jaapiaceae</taxon>
        <taxon>Jaapia</taxon>
    </lineage>
</organism>
<name>A0A067QB09_9AGAM</name>
<dbReference type="Proteomes" id="UP000027265">
    <property type="component" value="Unassembled WGS sequence"/>
</dbReference>
<gene>
    <name evidence="1" type="ORF">JAAARDRAFT_27874</name>
</gene>
<dbReference type="HOGENOM" id="CLU_2812730_0_0_1"/>
<dbReference type="InParanoid" id="A0A067QB09"/>
<proteinExistence type="predicted"/>
<sequence length="67" mass="7319">MCKRIGVGCHHIYAFCKSPTTDDSWAVQIFSVPPTIIRSNPSFAHSQLHPAPALGRFAQYLSTSSVS</sequence>
<evidence type="ECO:0000313" key="2">
    <source>
        <dbReference type="Proteomes" id="UP000027265"/>
    </source>
</evidence>